<dbReference type="PROSITE" id="PS50012">
    <property type="entry name" value="RCC1_3"/>
    <property type="match status" value="6"/>
</dbReference>
<feature type="repeat" description="RCC1" evidence="2">
    <location>
        <begin position="201"/>
        <end position="292"/>
    </location>
</feature>
<dbReference type="OrthoDB" id="8068875at2759"/>
<sequence length="451" mass="47679">MPPRPPDRAMRSLLLPRTRAFASRRLLSALAGGGGGAPHAGSVYGFGDNSHGAVGQPPPTADAYEPTPVPSLPPSVSAVAAGHYHSLAVSAAGEVWAWGRNDEGQLGRGLHSPRNTWSTPKQVRGLENVQVRAVFASGVVSAAIGSDGSLWVWGRSKRGQLGLGKDIVEAAVPSRVEALSSYDVIKVSFGWGHAMALTKDGKLFGWGYSENGRLGEMGQSTRAPSAEEYIGKSADKYSSLMLEAVEKMVEERIRSEDNMPIIWEPSLVHEVSHLEVSDVSCGLDHSLIICSDGVLLSCGDNTYGQLGRKAGPPKLLPVDMIYKPFSVSASVGHSLALCHTSTEGTECAETGILSWGWNCSSQLGRPGQEDTPALINCLSEERPVSASAGRVHSVALTSKGEVWTWGSGRNGRLGLGSSIDEEEPCLVDTLEGVQVLQVAAGMDHNLLLVAE</sequence>
<evidence type="ECO:0000259" key="3">
    <source>
        <dbReference type="Pfam" id="PF25390"/>
    </source>
</evidence>
<dbReference type="InterPro" id="IPR000408">
    <property type="entry name" value="Reg_chr_condens"/>
</dbReference>
<name>A0A835B9F6_9POAL</name>
<dbReference type="PRINTS" id="PR00633">
    <property type="entry name" value="RCCNDNSATION"/>
</dbReference>
<dbReference type="Gene3D" id="2.130.10.30">
    <property type="entry name" value="Regulator of chromosome condensation 1/beta-lactamase-inhibitor protein II"/>
    <property type="match status" value="2"/>
</dbReference>
<dbReference type="PROSITE" id="PS00626">
    <property type="entry name" value="RCC1_2"/>
    <property type="match status" value="1"/>
</dbReference>
<dbReference type="InterPro" id="IPR051210">
    <property type="entry name" value="Ub_ligase/GEF_domain"/>
</dbReference>
<dbReference type="PANTHER" id="PTHR22870:SF365">
    <property type="entry name" value="REGULATOR OF CHROMOSOME CONDENSATION (CELL CYCLE REGULATORY PROTEIN)-RELATED"/>
    <property type="match status" value="1"/>
</dbReference>
<feature type="repeat" description="RCC1" evidence="2">
    <location>
        <begin position="350"/>
        <end position="399"/>
    </location>
</feature>
<feature type="domain" description="RCC1-like" evidence="3">
    <location>
        <begin position="43"/>
        <end position="446"/>
    </location>
</feature>
<keyword evidence="1" id="KW-0677">Repeat</keyword>
<dbReference type="Pfam" id="PF25390">
    <property type="entry name" value="WD40_RLD"/>
    <property type="match status" value="1"/>
</dbReference>
<comment type="caution">
    <text evidence="4">The sequence shown here is derived from an EMBL/GenBank/DDBJ whole genome shotgun (WGS) entry which is preliminary data.</text>
</comment>
<evidence type="ECO:0000256" key="2">
    <source>
        <dbReference type="PROSITE-ProRule" id="PRU00235"/>
    </source>
</evidence>
<proteinExistence type="predicted"/>
<dbReference type="InterPro" id="IPR009091">
    <property type="entry name" value="RCC1/BLIP-II"/>
</dbReference>
<dbReference type="PANTHER" id="PTHR22870">
    <property type="entry name" value="REGULATOR OF CHROMOSOME CONDENSATION"/>
    <property type="match status" value="1"/>
</dbReference>
<dbReference type="InterPro" id="IPR058923">
    <property type="entry name" value="RCC1-like_dom"/>
</dbReference>
<reference evidence="4" key="1">
    <citation type="submission" date="2020-07" db="EMBL/GenBank/DDBJ databases">
        <title>Genome sequence and genetic diversity analysis of an under-domesticated orphan crop, white fonio (Digitaria exilis).</title>
        <authorList>
            <person name="Bennetzen J.L."/>
            <person name="Chen S."/>
            <person name="Ma X."/>
            <person name="Wang X."/>
            <person name="Yssel A.E.J."/>
            <person name="Chaluvadi S.R."/>
            <person name="Johnson M."/>
            <person name="Gangashetty P."/>
            <person name="Hamidou F."/>
            <person name="Sanogo M.D."/>
            <person name="Zwaenepoel A."/>
            <person name="Wallace J."/>
            <person name="Van De Peer Y."/>
            <person name="Van Deynze A."/>
        </authorList>
    </citation>
    <scope>NUCLEOTIDE SEQUENCE</scope>
    <source>
        <tissue evidence="4">Leaves</tissue>
    </source>
</reference>
<dbReference type="AlphaFoldDB" id="A0A835B9F6"/>
<feature type="repeat" description="RCC1" evidence="2">
    <location>
        <begin position="400"/>
        <end position="451"/>
    </location>
</feature>
<evidence type="ECO:0000256" key="1">
    <source>
        <dbReference type="ARBA" id="ARBA00022737"/>
    </source>
</evidence>
<feature type="repeat" description="RCC1" evidence="2">
    <location>
        <begin position="148"/>
        <end position="200"/>
    </location>
</feature>
<dbReference type="SUPFAM" id="SSF50985">
    <property type="entry name" value="RCC1/BLIP-II"/>
    <property type="match status" value="2"/>
</dbReference>
<feature type="repeat" description="RCC1" evidence="2">
    <location>
        <begin position="41"/>
        <end position="92"/>
    </location>
</feature>
<evidence type="ECO:0000313" key="4">
    <source>
        <dbReference type="EMBL" id="KAF8691410.1"/>
    </source>
</evidence>
<gene>
    <name evidence="4" type="ORF">HU200_040548</name>
</gene>
<evidence type="ECO:0000313" key="5">
    <source>
        <dbReference type="Proteomes" id="UP000636709"/>
    </source>
</evidence>
<accession>A0A835B9F6</accession>
<organism evidence="4 5">
    <name type="scientific">Digitaria exilis</name>
    <dbReference type="NCBI Taxonomy" id="1010633"/>
    <lineage>
        <taxon>Eukaryota</taxon>
        <taxon>Viridiplantae</taxon>
        <taxon>Streptophyta</taxon>
        <taxon>Embryophyta</taxon>
        <taxon>Tracheophyta</taxon>
        <taxon>Spermatophyta</taxon>
        <taxon>Magnoliopsida</taxon>
        <taxon>Liliopsida</taxon>
        <taxon>Poales</taxon>
        <taxon>Poaceae</taxon>
        <taxon>PACMAD clade</taxon>
        <taxon>Panicoideae</taxon>
        <taxon>Panicodae</taxon>
        <taxon>Paniceae</taxon>
        <taxon>Anthephorinae</taxon>
        <taxon>Digitaria</taxon>
    </lineage>
</organism>
<protein>
    <recommendedName>
        <fullName evidence="3">RCC1-like domain-containing protein</fullName>
    </recommendedName>
</protein>
<dbReference type="Proteomes" id="UP000636709">
    <property type="component" value="Unassembled WGS sequence"/>
</dbReference>
<feature type="repeat" description="RCC1" evidence="2">
    <location>
        <begin position="93"/>
        <end position="147"/>
    </location>
</feature>
<dbReference type="EMBL" id="JACEFO010001965">
    <property type="protein sequence ID" value="KAF8691410.1"/>
    <property type="molecule type" value="Genomic_DNA"/>
</dbReference>
<keyword evidence="5" id="KW-1185">Reference proteome</keyword>